<evidence type="ECO:0000256" key="4">
    <source>
        <dbReference type="ARBA" id="ARBA00022982"/>
    </source>
</evidence>
<keyword evidence="5 6" id="KW-0408">Iron</keyword>
<organism evidence="9 10">
    <name type="scientific">Thioalkalivibrio nitratireducens (strain DSM 14787 / UNIQEM 213 / ALEN2)</name>
    <dbReference type="NCBI Taxonomy" id="1255043"/>
    <lineage>
        <taxon>Bacteria</taxon>
        <taxon>Pseudomonadati</taxon>
        <taxon>Pseudomonadota</taxon>
        <taxon>Gammaproteobacteria</taxon>
        <taxon>Chromatiales</taxon>
        <taxon>Ectothiorhodospiraceae</taxon>
        <taxon>Thioalkalivibrio</taxon>
    </lineage>
</organism>
<evidence type="ECO:0000256" key="7">
    <source>
        <dbReference type="SAM" id="SignalP"/>
    </source>
</evidence>
<keyword evidence="1" id="KW-0813">Transport</keyword>
<feature type="chain" id="PRO_5003940539" evidence="7">
    <location>
        <begin position="25"/>
        <end position="125"/>
    </location>
</feature>
<reference evidence="9" key="1">
    <citation type="submission" date="2015-12" db="EMBL/GenBank/DDBJ databases">
        <authorList>
            <person name="Tikhonova T.V."/>
            <person name="Pavlov A.R."/>
            <person name="Beletsky A.V."/>
            <person name="Mardanov A.V."/>
            <person name="Sorokin D.Y."/>
            <person name="Ravin N.V."/>
            <person name="Popov V.O."/>
        </authorList>
    </citation>
    <scope>NUCLEOTIDE SEQUENCE</scope>
    <source>
        <strain evidence="9">DSM 14787</strain>
    </source>
</reference>
<dbReference type="SUPFAM" id="SSF46626">
    <property type="entry name" value="Cytochrome c"/>
    <property type="match status" value="1"/>
</dbReference>
<keyword evidence="7" id="KW-0732">Signal</keyword>
<proteinExistence type="predicted"/>
<accession>L0E073</accession>
<feature type="signal peptide" evidence="7">
    <location>
        <begin position="1"/>
        <end position="24"/>
    </location>
</feature>
<dbReference type="Gene3D" id="1.10.760.10">
    <property type="entry name" value="Cytochrome c-like domain"/>
    <property type="match status" value="1"/>
</dbReference>
<dbReference type="PANTHER" id="PTHR33751">
    <property type="entry name" value="CBB3-TYPE CYTOCHROME C OXIDASE SUBUNIT FIXP"/>
    <property type="match status" value="1"/>
</dbReference>
<dbReference type="HOGENOM" id="CLU_128253_1_0_6"/>
<name>L0E073_THIND</name>
<evidence type="ECO:0000256" key="6">
    <source>
        <dbReference type="PROSITE-ProRule" id="PRU00433"/>
    </source>
</evidence>
<dbReference type="InterPro" id="IPR050597">
    <property type="entry name" value="Cytochrome_c_Oxidase_Subunit"/>
</dbReference>
<keyword evidence="4" id="KW-0249">Electron transport</keyword>
<dbReference type="InterPro" id="IPR009056">
    <property type="entry name" value="Cyt_c-like_dom"/>
</dbReference>
<dbReference type="AlphaFoldDB" id="L0E073"/>
<dbReference type="PATRIC" id="fig|1255043.3.peg.3036"/>
<dbReference type="GO" id="GO:0009055">
    <property type="term" value="F:electron transfer activity"/>
    <property type="evidence" value="ECO:0007669"/>
    <property type="project" value="InterPro"/>
</dbReference>
<dbReference type="Pfam" id="PF00034">
    <property type="entry name" value="Cytochrom_C"/>
    <property type="match status" value="1"/>
</dbReference>
<dbReference type="eggNOG" id="COG2863">
    <property type="taxonomic scope" value="Bacteria"/>
</dbReference>
<evidence type="ECO:0000259" key="8">
    <source>
        <dbReference type="PROSITE" id="PS51007"/>
    </source>
</evidence>
<evidence type="ECO:0000256" key="5">
    <source>
        <dbReference type="ARBA" id="ARBA00023004"/>
    </source>
</evidence>
<feature type="domain" description="Cytochrome c" evidence="8">
    <location>
        <begin position="25"/>
        <end position="106"/>
    </location>
</feature>
<keyword evidence="3 6" id="KW-0479">Metal-binding</keyword>
<evidence type="ECO:0000256" key="1">
    <source>
        <dbReference type="ARBA" id="ARBA00022448"/>
    </source>
</evidence>
<dbReference type="STRING" id="1255043.TVNIR_3010"/>
<evidence type="ECO:0000313" key="10">
    <source>
        <dbReference type="Proteomes" id="UP000010809"/>
    </source>
</evidence>
<dbReference type="GO" id="GO:0020037">
    <property type="term" value="F:heme binding"/>
    <property type="evidence" value="ECO:0007669"/>
    <property type="project" value="InterPro"/>
</dbReference>
<dbReference type="KEGG" id="tni:TVNIR_3010"/>
<dbReference type="PROSITE" id="PS51007">
    <property type="entry name" value="CYTC"/>
    <property type="match status" value="1"/>
</dbReference>
<sequence>MATVKWSECALVLLLGLGSTMAIASPAERGEAVHREKGCDACHGERGASVAPDQFPHLSGQYASYLEHALRGYRDGSRRHAVMNQMAADLSDREIRELAAFYAAQSGLVTAPRGHPRRDQRSTTR</sequence>
<dbReference type="InterPro" id="IPR036909">
    <property type="entry name" value="Cyt_c-like_dom_sf"/>
</dbReference>
<keyword evidence="10" id="KW-1185">Reference proteome</keyword>
<dbReference type="EMBL" id="CP003989">
    <property type="protein sequence ID" value="AGA34647.1"/>
    <property type="molecule type" value="Genomic_DNA"/>
</dbReference>
<evidence type="ECO:0000313" key="9">
    <source>
        <dbReference type="EMBL" id="AGA34647.1"/>
    </source>
</evidence>
<evidence type="ECO:0000256" key="3">
    <source>
        <dbReference type="ARBA" id="ARBA00022723"/>
    </source>
</evidence>
<keyword evidence="2 6" id="KW-0349">Heme</keyword>
<dbReference type="Proteomes" id="UP000010809">
    <property type="component" value="Chromosome"/>
</dbReference>
<gene>
    <name evidence="9" type="ordered locus">TVNIR_3010</name>
</gene>
<protein>
    <submittedName>
        <fullName evidence="9">Cytochrome c, class I</fullName>
    </submittedName>
</protein>
<evidence type="ECO:0000256" key="2">
    <source>
        <dbReference type="ARBA" id="ARBA00022617"/>
    </source>
</evidence>
<dbReference type="GO" id="GO:0046872">
    <property type="term" value="F:metal ion binding"/>
    <property type="evidence" value="ECO:0007669"/>
    <property type="project" value="UniProtKB-KW"/>
</dbReference>
<dbReference type="PANTHER" id="PTHR33751:SF9">
    <property type="entry name" value="CYTOCHROME C4"/>
    <property type="match status" value="1"/>
</dbReference>